<keyword evidence="6" id="KW-0552">Olfaction</keyword>
<evidence type="ECO:0000256" key="16">
    <source>
        <dbReference type="ARBA" id="ARBA00067967"/>
    </source>
</evidence>
<gene>
    <name evidence="20" type="primary">Cre-str-164</name>
    <name evidence="20" type="ORF">CRE_19451</name>
</gene>
<dbReference type="InParanoid" id="E3NA21"/>
<evidence type="ECO:0000256" key="9">
    <source>
        <dbReference type="ARBA" id="ARBA00023136"/>
    </source>
</evidence>
<feature type="transmembrane region" description="Helical" evidence="19">
    <location>
        <begin position="90"/>
        <end position="117"/>
    </location>
</feature>
<evidence type="ECO:0000256" key="8">
    <source>
        <dbReference type="ARBA" id="ARBA00023069"/>
    </source>
</evidence>
<evidence type="ECO:0000256" key="2">
    <source>
        <dbReference type="ARBA" id="ARBA00022475"/>
    </source>
</evidence>
<evidence type="ECO:0000256" key="19">
    <source>
        <dbReference type="SAM" id="Phobius"/>
    </source>
</evidence>
<evidence type="ECO:0000256" key="4">
    <source>
        <dbReference type="ARBA" id="ARBA00022606"/>
    </source>
</evidence>
<keyword evidence="9 19" id="KW-0472">Membrane</keyword>
<comment type="subcellular location">
    <subcellularLocation>
        <location evidence="1">Cell projection</location>
        <location evidence="1">Cilium membrane</location>
        <topology evidence="1">Multi-pass membrane protein</topology>
    </subcellularLocation>
</comment>
<dbReference type="GO" id="GO:0006935">
    <property type="term" value="P:chemotaxis"/>
    <property type="evidence" value="ECO:0007669"/>
    <property type="project" value="UniProtKB-KW"/>
</dbReference>
<keyword evidence="5 19" id="KW-0812">Transmembrane</keyword>
<feature type="transmembrane region" description="Helical" evidence="19">
    <location>
        <begin position="43"/>
        <end position="66"/>
    </location>
</feature>
<dbReference type="HOGENOM" id="CLU_036335_2_0_1"/>
<comment type="function">
    <text evidence="13">An odorant receptor which affects chemotaxis to the volatile odorant diacetyl. Specifies AWA neuronal cell fate via the odr-7 pathway.</text>
</comment>
<dbReference type="FunFam" id="1.20.1070.10:FF:000128">
    <property type="entry name" value="Seven TM Receptor"/>
    <property type="match status" value="1"/>
</dbReference>
<comment type="similarity">
    <text evidence="14">Belongs to the nematode receptor-like protein str family.</text>
</comment>
<evidence type="ECO:0000313" key="21">
    <source>
        <dbReference type="Proteomes" id="UP000008281"/>
    </source>
</evidence>
<keyword evidence="12" id="KW-0966">Cell projection</keyword>
<keyword evidence="10" id="KW-0675">Receptor</keyword>
<dbReference type="PANTHER" id="PTHR22943:SF39">
    <property type="entry name" value="SEVEN TM RECEPTOR"/>
    <property type="match status" value="1"/>
</dbReference>
<accession>E3NA21</accession>
<reference evidence="20" key="1">
    <citation type="submission" date="2007-07" db="EMBL/GenBank/DDBJ databases">
        <title>PCAP assembly of the Caenorhabditis remanei genome.</title>
        <authorList>
            <consortium name="The Caenorhabditis remanei Sequencing Consortium"/>
            <person name="Wilson R.K."/>
        </authorList>
    </citation>
    <scope>NUCLEOTIDE SEQUENCE [LARGE SCALE GENOMIC DNA]</scope>
    <source>
        <strain evidence="20">PB4641</strain>
    </source>
</reference>
<comment type="subunit">
    <text evidence="15">Interacts with odr-4.</text>
</comment>
<evidence type="ECO:0000256" key="18">
    <source>
        <dbReference type="ARBA" id="ARBA00082489"/>
    </source>
</evidence>
<feature type="transmembrane region" description="Helical" evidence="19">
    <location>
        <begin position="202"/>
        <end position="224"/>
    </location>
</feature>
<dbReference type="SUPFAM" id="SSF81321">
    <property type="entry name" value="Family A G protein-coupled receptor-like"/>
    <property type="match status" value="1"/>
</dbReference>
<dbReference type="Proteomes" id="UP000008281">
    <property type="component" value="Unassembled WGS sequence"/>
</dbReference>
<evidence type="ECO:0000256" key="5">
    <source>
        <dbReference type="ARBA" id="ARBA00022692"/>
    </source>
</evidence>
<evidence type="ECO:0000256" key="11">
    <source>
        <dbReference type="ARBA" id="ARBA00023180"/>
    </source>
</evidence>
<feature type="transmembrane region" description="Helical" evidence="19">
    <location>
        <begin position="249"/>
        <end position="266"/>
    </location>
</feature>
<dbReference type="PANTHER" id="PTHR22943">
    <property type="entry name" value="7-TRANSMEMBRANE DOMAIN RECEPTOR C.ELEGANS"/>
    <property type="match status" value="1"/>
</dbReference>
<evidence type="ECO:0000256" key="1">
    <source>
        <dbReference type="ARBA" id="ARBA00004272"/>
    </source>
</evidence>
<evidence type="ECO:0000256" key="17">
    <source>
        <dbReference type="ARBA" id="ARBA00078653"/>
    </source>
</evidence>
<keyword evidence="2" id="KW-1003">Cell membrane</keyword>
<evidence type="ECO:0000256" key="12">
    <source>
        <dbReference type="ARBA" id="ARBA00023273"/>
    </source>
</evidence>
<keyword evidence="3" id="KW-0145">Chemotaxis</keyword>
<dbReference type="eggNOG" id="ENOG502TGSZ">
    <property type="taxonomic scope" value="Eukaryota"/>
</dbReference>
<dbReference type="AlphaFoldDB" id="E3NA21"/>
<sequence length="342" mass="39531">MPTYQELKNIVQWTSLVFSLFLNSLLVYLIFTKSPKKMGNYRWLMIYFSCFAMFFSIVDAVTGPFVHSYEKSFCVLADRTNWKFGEELQYLLICVLCGCFGVTITFFAIHFVFRYFALERQGRLSYFHGCYFIVWLTIPIIFGTLWGMTIAFLVGPDEEKTEYLRESIMSNYNLSMENITYVGSVYFRKNAKGEEEAVVNSMIAMLIFTTMMGTSFAVVCYYGYLSYKRITSLIEEGESSYTRNLQRQLYKALVVQAIIPIVLMYLPVGNYLILPFFGVNISPFSKLVTFLYAAYPAVDPLPLMFIIDNYRNAIADFFYCCSSNKNRVTASEDEISRGQTTI</sequence>
<evidence type="ECO:0000256" key="7">
    <source>
        <dbReference type="ARBA" id="ARBA00022989"/>
    </source>
</evidence>
<evidence type="ECO:0000256" key="14">
    <source>
        <dbReference type="ARBA" id="ARBA00061678"/>
    </source>
</evidence>
<keyword evidence="11" id="KW-0325">Glycoprotein</keyword>
<dbReference type="OMA" id="CIWRING"/>
<name>E3NA21_CAERE</name>
<evidence type="ECO:0000256" key="6">
    <source>
        <dbReference type="ARBA" id="ARBA00022725"/>
    </source>
</evidence>
<protein>
    <recommendedName>
        <fullName evidence="16">Serpentine receptor class r-10</fullName>
    </recommendedName>
    <alternativeName>
        <fullName evidence="17">Odorant response abnormal protein 10</fullName>
    </alternativeName>
    <alternativeName>
        <fullName evidence="18">Olfactory receptor 10</fullName>
    </alternativeName>
</protein>
<dbReference type="OrthoDB" id="5811365at2759"/>
<dbReference type="Pfam" id="PF10326">
    <property type="entry name" value="7TM_GPCR_Str"/>
    <property type="match status" value="1"/>
</dbReference>
<evidence type="ECO:0000256" key="10">
    <source>
        <dbReference type="ARBA" id="ARBA00023170"/>
    </source>
</evidence>
<evidence type="ECO:0000256" key="3">
    <source>
        <dbReference type="ARBA" id="ARBA00022500"/>
    </source>
</evidence>
<dbReference type="EMBL" id="DS268570">
    <property type="protein sequence ID" value="EFO90867.1"/>
    <property type="molecule type" value="Genomic_DNA"/>
</dbReference>
<evidence type="ECO:0000256" key="13">
    <source>
        <dbReference type="ARBA" id="ARBA00054965"/>
    </source>
</evidence>
<organism evidence="21">
    <name type="scientific">Caenorhabditis remanei</name>
    <name type="common">Caenorhabditis vulgaris</name>
    <dbReference type="NCBI Taxonomy" id="31234"/>
    <lineage>
        <taxon>Eukaryota</taxon>
        <taxon>Metazoa</taxon>
        <taxon>Ecdysozoa</taxon>
        <taxon>Nematoda</taxon>
        <taxon>Chromadorea</taxon>
        <taxon>Rhabditida</taxon>
        <taxon>Rhabditina</taxon>
        <taxon>Rhabditomorpha</taxon>
        <taxon>Rhabditoidea</taxon>
        <taxon>Rhabditidae</taxon>
        <taxon>Peloderinae</taxon>
        <taxon>Caenorhabditis</taxon>
    </lineage>
</organism>
<keyword evidence="7 19" id="KW-1133">Transmembrane helix</keyword>
<dbReference type="GO" id="GO:0038022">
    <property type="term" value="F:G protein-coupled olfactory receptor activity"/>
    <property type="evidence" value="ECO:0007669"/>
    <property type="project" value="TreeGrafter"/>
</dbReference>
<proteinExistence type="inferred from homology"/>
<evidence type="ECO:0000256" key="15">
    <source>
        <dbReference type="ARBA" id="ARBA00064300"/>
    </source>
</evidence>
<keyword evidence="21" id="KW-1185">Reference proteome</keyword>
<evidence type="ECO:0000313" key="20">
    <source>
        <dbReference type="EMBL" id="EFO90867.1"/>
    </source>
</evidence>
<feature type="transmembrane region" description="Helical" evidence="19">
    <location>
        <begin position="12"/>
        <end position="31"/>
    </location>
</feature>
<dbReference type="GO" id="GO:0042048">
    <property type="term" value="P:olfactory behavior"/>
    <property type="evidence" value="ECO:0007669"/>
    <property type="project" value="TreeGrafter"/>
</dbReference>
<keyword evidence="8" id="KW-0969">Cilium</keyword>
<feature type="transmembrane region" description="Helical" evidence="19">
    <location>
        <begin position="129"/>
        <end position="154"/>
    </location>
</feature>
<keyword evidence="4" id="KW-0716">Sensory transduction</keyword>
<dbReference type="InterPro" id="IPR019428">
    <property type="entry name" value="7TM_GPCR_serpentine_rcpt_Str"/>
</dbReference>
<dbReference type="GO" id="GO:0060170">
    <property type="term" value="C:ciliary membrane"/>
    <property type="evidence" value="ECO:0007669"/>
    <property type="project" value="UniProtKB-SubCell"/>
</dbReference>